<name>A0A839HDP2_9GAMM</name>
<dbReference type="AlphaFoldDB" id="A0A839HDP2"/>
<evidence type="ECO:0000256" key="2">
    <source>
        <dbReference type="ARBA" id="ARBA00005752"/>
    </source>
</evidence>
<comment type="caution">
    <text evidence="10">The sequence shown here is derived from an EMBL/GenBank/DDBJ whole genome shotgun (WGS) entry which is preliminary data.</text>
</comment>
<dbReference type="GO" id="GO:0005829">
    <property type="term" value="C:cytosol"/>
    <property type="evidence" value="ECO:0007669"/>
    <property type="project" value="TreeGrafter"/>
</dbReference>
<evidence type="ECO:0000313" key="11">
    <source>
        <dbReference type="Proteomes" id="UP000548632"/>
    </source>
</evidence>
<comment type="catalytic activity">
    <reaction evidence="6">
        <text>L-aspartate + L-glutamine + ATP + H2O = L-asparagine + L-glutamate + AMP + diphosphate + H(+)</text>
        <dbReference type="Rhea" id="RHEA:12228"/>
        <dbReference type="ChEBI" id="CHEBI:15377"/>
        <dbReference type="ChEBI" id="CHEBI:15378"/>
        <dbReference type="ChEBI" id="CHEBI:29985"/>
        <dbReference type="ChEBI" id="CHEBI:29991"/>
        <dbReference type="ChEBI" id="CHEBI:30616"/>
        <dbReference type="ChEBI" id="CHEBI:33019"/>
        <dbReference type="ChEBI" id="CHEBI:58048"/>
        <dbReference type="ChEBI" id="CHEBI:58359"/>
        <dbReference type="ChEBI" id="CHEBI:456215"/>
        <dbReference type="EC" id="6.3.5.4"/>
    </reaction>
</comment>
<dbReference type="InterPro" id="IPR014729">
    <property type="entry name" value="Rossmann-like_a/b/a_fold"/>
</dbReference>
<dbReference type="GO" id="GO:0005524">
    <property type="term" value="F:ATP binding"/>
    <property type="evidence" value="ECO:0007669"/>
    <property type="project" value="UniProtKB-KW"/>
</dbReference>
<dbReference type="PANTHER" id="PTHR43284:SF1">
    <property type="entry name" value="ASPARAGINE SYNTHETASE"/>
    <property type="match status" value="1"/>
</dbReference>
<feature type="domain" description="Asparagine synthetase" evidence="8">
    <location>
        <begin position="222"/>
        <end position="604"/>
    </location>
</feature>
<dbReference type="Gene3D" id="3.40.50.620">
    <property type="entry name" value="HUPs"/>
    <property type="match status" value="1"/>
</dbReference>
<gene>
    <name evidence="10" type="ORF">HUK38_03870</name>
</gene>
<dbReference type="Gene3D" id="3.60.20.10">
    <property type="entry name" value="Glutamine Phosphoribosylpyrophosphate, subunit 1, domain 1"/>
    <property type="match status" value="1"/>
</dbReference>
<comment type="similarity">
    <text evidence="2">Belongs to the asparagine synthetase family.</text>
</comment>
<dbReference type="Pfam" id="PF13537">
    <property type="entry name" value="GATase_7"/>
    <property type="match status" value="1"/>
</dbReference>
<organism evidence="10 11">
    <name type="scientific">Thiospirillum jenense</name>
    <dbReference type="NCBI Taxonomy" id="1653858"/>
    <lineage>
        <taxon>Bacteria</taxon>
        <taxon>Pseudomonadati</taxon>
        <taxon>Pseudomonadota</taxon>
        <taxon>Gammaproteobacteria</taxon>
        <taxon>Chromatiales</taxon>
        <taxon>Chromatiaceae</taxon>
        <taxon>Thiospirillum</taxon>
    </lineage>
</organism>
<evidence type="ECO:0000256" key="6">
    <source>
        <dbReference type="ARBA" id="ARBA00048741"/>
    </source>
</evidence>
<dbReference type="RefSeq" id="WP_182582657.1">
    <property type="nucleotide sequence ID" value="NZ_JABVCQ010000006.1"/>
</dbReference>
<dbReference type="SUPFAM" id="SSF56235">
    <property type="entry name" value="N-terminal nucleophile aminohydrolases (Ntn hydrolases)"/>
    <property type="match status" value="1"/>
</dbReference>
<evidence type="ECO:0000256" key="5">
    <source>
        <dbReference type="ARBA" id="ARBA00022840"/>
    </source>
</evidence>
<dbReference type="PIRSF" id="PIRSF001589">
    <property type="entry name" value="Asn_synthetase_glu-h"/>
    <property type="match status" value="1"/>
</dbReference>
<evidence type="ECO:0000256" key="7">
    <source>
        <dbReference type="PIRSR" id="PIRSR001589-3"/>
    </source>
</evidence>
<evidence type="ECO:0000259" key="9">
    <source>
        <dbReference type="Pfam" id="PF13537"/>
    </source>
</evidence>
<dbReference type="InterPro" id="IPR051786">
    <property type="entry name" value="ASN_synthetase/amidase"/>
</dbReference>
<proteinExistence type="inferred from homology"/>
<sequence>MYDFFGWVTPPAQSDTAQSECIRRLLQHCRNSRQPIIYQDAISTVVTVGQLVDVVMTDDVLVMVAGRPRITNQAESAHIKNPAAAILALWQQYELNLFEKLLGSFALIIINRRTGATVFAIDRIGIQTLAFAVTHQGLVFSNRADLVAAHPFVAAQLSPQAIFNYFYFFKVPAPQTIFQGVEKLLPAEFGRYSNTTLTRSFYWQLHYQDAPRRDIQAQTIRFRQLFKDTIQRASNTDKVAAFLSGGTDSSAVAGILTDIQGQGARTYSIGFNASGFDEMEYARIATRHFNLDAREYYLSPQDVVDTIPIIAANYDEPFANESAVSAYFCAKLAAADGYQVMLGGDGGDEIFGGNARYARQRIFEYYQWLPFKLRHSVLEPLADLPLVMRLPLIRKFHAYVSKAKTPLPQRLEAFNYLYRQPLTDMFSADFLAAIDPKQPDLLLKDPYERADSQHYINRMLHLDLKLTLADDDLRKVTTMANVAGVEVRYPLLDDDMVAFSGEVPPNWKVRGLTLRWFYKTALRGYLPDTILDKRKHGFGLPFGIWLKEYLPLKERVNDRLSDFKRRGWLRADYIDQVQASHLQDHAIYFGKLLWVMLILEEWLEQHQTITHDI</sequence>
<reference evidence="10 11" key="1">
    <citation type="journal article" date="2020" name="Arch. Microbiol.">
        <title>The genome sequence of the giant phototrophic gammaproteobacterium Thiospirillum jenense gives insight into its physiological properties and phylogenetic relationships.</title>
        <authorList>
            <person name="Imhoff J.F."/>
            <person name="Meyer T.E."/>
            <person name="Kyndt J.A."/>
        </authorList>
    </citation>
    <scope>NUCLEOTIDE SEQUENCE [LARGE SCALE GENOMIC DNA]</scope>
    <source>
        <strain evidence="10 11">DSM 216</strain>
    </source>
</reference>
<feature type="site" description="Important for beta-aspartyl-AMP intermediate formation" evidence="7">
    <location>
        <position position="345"/>
    </location>
</feature>
<accession>A0A839HDP2</accession>
<dbReference type="GO" id="GO:0004066">
    <property type="term" value="F:asparagine synthase (glutamine-hydrolyzing) activity"/>
    <property type="evidence" value="ECO:0007669"/>
    <property type="project" value="UniProtKB-EC"/>
</dbReference>
<dbReference type="PANTHER" id="PTHR43284">
    <property type="entry name" value="ASPARAGINE SYNTHETASE (GLUTAMINE-HYDROLYZING)"/>
    <property type="match status" value="1"/>
</dbReference>
<evidence type="ECO:0000256" key="4">
    <source>
        <dbReference type="ARBA" id="ARBA00022741"/>
    </source>
</evidence>
<dbReference type="InterPro" id="IPR017932">
    <property type="entry name" value="GATase_2_dom"/>
</dbReference>
<protein>
    <recommendedName>
        <fullName evidence="3">asparagine synthase (glutamine-hydrolyzing)</fullName>
        <ecNumber evidence="3">6.3.5.4</ecNumber>
    </recommendedName>
</protein>
<keyword evidence="4" id="KW-0547">Nucleotide-binding</keyword>
<dbReference type="InterPro" id="IPR006426">
    <property type="entry name" value="Asn_synth_AEB"/>
</dbReference>
<keyword evidence="11" id="KW-1185">Reference proteome</keyword>
<dbReference type="CDD" id="cd01991">
    <property type="entry name" value="Asn_synthase_B_C"/>
    <property type="match status" value="1"/>
</dbReference>
<dbReference type="EMBL" id="JABVCQ010000006">
    <property type="protein sequence ID" value="MBB1125368.1"/>
    <property type="molecule type" value="Genomic_DNA"/>
</dbReference>
<evidence type="ECO:0000256" key="3">
    <source>
        <dbReference type="ARBA" id="ARBA00012737"/>
    </source>
</evidence>
<dbReference type="GO" id="GO:0006529">
    <property type="term" value="P:asparagine biosynthetic process"/>
    <property type="evidence" value="ECO:0007669"/>
    <property type="project" value="InterPro"/>
</dbReference>
<keyword evidence="5" id="KW-0067">ATP-binding</keyword>
<feature type="domain" description="Glutamine amidotransferase type-2" evidence="9">
    <location>
        <begin position="31"/>
        <end position="143"/>
    </location>
</feature>
<evidence type="ECO:0000259" key="8">
    <source>
        <dbReference type="Pfam" id="PF00733"/>
    </source>
</evidence>
<evidence type="ECO:0000256" key="1">
    <source>
        <dbReference type="ARBA" id="ARBA00005187"/>
    </source>
</evidence>
<comment type="pathway">
    <text evidence="1">Amino-acid biosynthesis; L-asparagine biosynthesis; L-asparagine from L-aspartate (L-Gln route): step 1/1.</text>
</comment>
<dbReference type="SUPFAM" id="SSF52402">
    <property type="entry name" value="Adenine nucleotide alpha hydrolases-like"/>
    <property type="match status" value="1"/>
</dbReference>
<dbReference type="Proteomes" id="UP000548632">
    <property type="component" value="Unassembled WGS sequence"/>
</dbReference>
<dbReference type="InterPro" id="IPR001962">
    <property type="entry name" value="Asn_synthase"/>
</dbReference>
<dbReference type="InterPro" id="IPR029055">
    <property type="entry name" value="Ntn_hydrolases_N"/>
</dbReference>
<evidence type="ECO:0000313" key="10">
    <source>
        <dbReference type="EMBL" id="MBB1125368.1"/>
    </source>
</evidence>
<dbReference type="Pfam" id="PF00733">
    <property type="entry name" value="Asn_synthase"/>
    <property type="match status" value="1"/>
</dbReference>
<dbReference type="EC" id="6.3.5.4" evidence="3"/>